<dbReference type="Pfam" id="PF06884">
    <property type="entry name" value="DUF1264"/>
    <property type="match status" value="1"/>
</dbReference>
<sequence length="228" mass="26143">MQAVNVFWDSIVPYLPSFLQPSKKPFGNTSHAPLSSVHAHLNAFHVYANEPTRYVEANHYCAHLTSKVRQCLLYDSASPSARLIGVEYMITPGLYATLPQEERRLWHSHVFEVKSGMLVMPRPNGVPEAVWESGEDEAMKGIIELYGKVYHLWQYDRGEEVPMGEPQLMMSLTEEGFKRVEGIEEKLAERDQRFGTNWKAKGERRKGIKEPEIHPDADFTWKQVRGEA</sequence>
<dbReference type="EMBL" id="ML992503">
    <property type="protein sequence ID" value="KAF2225750.1"/>
    <property type="molecule type" value="Genomic_DNA"/>
</dbReference>
<gene>
    <name evidence="3" type="ORF">BDZ85DRAFT_258012</name>
</gene>
<evidence type="ECO:0000313" key="4">
    <source>
        <dbReference type="Proteomes" id="UP000799538"/>
    </source>
</evidence>
<keyword evidence="4" id="KW-1185">Reference proteome</keyword>
<reference evidence="4" key="1">
    <citation type="journal article" date="2020" name="Stud. Mycol.">
        <title>101 Dothideomycetes genomes: A test case for predicting lifestyles and emergence of pathogens.</title>
        <authorList>
            <person name="Haridas S."/>
            <person name="Albert R."/>
            <person name="Binder M."/>
            <person name="Bloem J."/>
            <person name="LaButti K."/>
            <person name="Salamov A."/>
            <person name="Andreopoulos B."/>
            <person name="Baker S."/>
            <person name="Barry K."/>
            <person name="Bills G."/>
            <person name="Bluhm B."/>
            <person name="Cannon C."/>
            <person name="Castanera R."/>
            <person name="Culley D."/>
            <person name="Daum C."/>
            <person name="Ezra D."/>
            <person name="Gonzalez J."/>
            <person name="Henrissat B."/>
            <person name="Kuo A."/>
            <person name="Liang C."/>
            <person name="Lipzen A."/>
            <person name="Lutzoni F."/>
            <person name="Magnuson J."/>
            <person name="Mondo S."/>
            <person name="Nolan M."/>
            <person name="Ohm R."/>
            <person name="Pangilinan J."/>
            <person name="Park H.-J."/>
            <person name="Ramirez L."/>
            <person name="Alfaro M."/>
            <person name="Sun H."/>
            <person name="Tritt A."/>
            <person name="Yoshinaga Y."/>
            <person name="Zwiers L.-H."/>
            <person name="Turgeon B."/>
            <person name="Goodwin S."/>
            <person name="Spatafora J."/>
            <person name="Crous P."/>
            <person name="Grigoriev I."/>
        </authorList>
    </citation>
    <scope>NUCLEOTIDE SEQUENCE [LARGE SCALE GENOMIC DNA]</scope>
    <source>
        <strain evidence="4">CECT 20119</strain>
    </source>
</reference>
<accession>A0A6A6GJT2</accession>
<feature type="region of interest" description="Disordered" evidence="2">
    <location>
        <begin position="194"/>
        <end position="213"/>
    </location>
</feature>
<proteinExistence type="inferred from homology"/>
<evidence type="ECO:0000256" key="2">
    <source>
        <dbReference type="SAM" id="MobiDB-lite"/>
    </source>
</evidence>
<dbReference type="AlphaFoldDB" id="A0A6A6GJT2"/>
<dbReference type="OrthoDB" id="1901244at2759"/>
<comment type="similarity">
    <text evidence="1">Belongs to the OBAP family.</text>
</comment>
<name>A0A6A6GJT2_9PEZI</name>
<protein>
    <recommendedName>
        <fullName evidence="5">DUF1264-domain-containing protein</fullName>
    </recommendedName>
</protein>
<organism evidence="3 4">
    <name type="scientific">Elsinoe ampelina</name>
    <dbReference type="NCBI Taxonomy" id="302913"/>
    <lineage>
        <taxon>Eukaryota</taxon>
        <taxon>Fungi</taxon>
        <taxon>Dikarya</taxon>
        <taxon>Ascomycota</taxon>
        <taxon>Pezizomycotina</taxon>
        <taxon>Dothideomycetes</taxon>
        <taxon>Dothideomycetidae</taxon>
        <taxon>Myriangiales</taxon>
        <taxon>Elsinoaceae</taxon>
        <taxon>Elsinoe</taxon>
    </lineage>
</organism>
<dbReference type="PANTHER" id="PTHR31360:SF0">
    <property type="entry name" value="OIL BODY-ASSOCIATED PROTEIN 1B"/>
    <property type="match status" value="1"/>
</dbReference>
<dbReference type="PANTHER" id="PTHR31360">
    <property type="match status" value="1"/>
</dbReference>
<evidence type="ECO:0000313" key="3">
    <source>
        <dbReference type="EMBL" id="KAF2225750.1"/>
    </source>
</evidence>
<evidence type="ECO:0008006" key="5">
    <source>
        <dbReference type="Google" id="ProtNLM"/>
    </source>
</evidence>
<dbReference type="Proteomes" id="UP000799538">
    <property type="component" value="Unassembled WGS sequence"/>
</dbReference>
<evidence type="ECO:0000256" key="1">
    <source>
        <dbReference type="ARBA" id="ARBA00009740"/>
    </source>
</evidence>
<dbReference type="InterPro" id="IPR010686">
    <property type="entry name" value="OBAP-like"/>
</dbReference>